<evidence type="ECO:0000256" key="1">
    <source>
        <dbReference type="SAM" id="MobiDB-lite"/>
    </source>
</evidence>
<organism evidence="2 3">
    <name type="scientific">Tulasnella calospora MUT 4182</name>
    <dbReference type="NCBI Taxonomy" id="1051891"/>
    <lineage>
        <taxon>Eukaryota</taxon>
        <taxon>Fungi</taxon>
        <taxon>Dikarya</taxon>
        <taxon>Basidiomycota</taxon>
        <taxon>Agaricomycotina</taxon>
        <taxon>Agaricomycetes</taxon>
        <taxon>Cantharellales</taxon>
        <taxon>Tulasnellaceae</taxon>
        <taxon>Tulasnella</taxon>
    </lineage>
</organism>
<gene>
    <name evidence="2" type="ORF">M407DRAFT_5000</name>
</gene>
<sequence>MLLQVAFDLSHVVLLTIFDESLLKLVSVLDRRSRRDVTARLLKLCRGTGEAKTTGFETSEMEGMVREKTHTPLQPVCWRGLPGRKEDRLEETVWDGDVRISINGTGHLPAEEASRVLRSWLRREGRDPCLGPNCAMGKLDSLHVGVAHQLDHPLLFLHAGGQCVARLPLGASKLPLTRRSSKVNSTFGRDSGDAGVEPPLIARSFVLDIAVGERAQILTLWLRSRRDLRERLEDWSGEERGEDGELFPARPRAQFTSSRRGPKVGPKAIRPNDPNHDAWHASEILAVIFAWSSLELGGSQGVLESSRVRSGPSRGRGRR</sequence>
<protein>
    <submittedName>
        <fullName evidence="2">Uncharacterized protein</fullName>
    </submittedName>
</protein>
<dbReference type="Proteomes" id="UP000054248">
    <property type="component" value="Unassembled WGS sequence"/>
</dbReference>
<reference evidence="2 3" key="1">
    <citation type="submission" date="2014-04" db="EMBL/GenBank/DDBJ databases">
        <authorList>
            <consortium name="DOE Joint Genome Institute"/>
            <person name="Kuo A."/>
            <person name="Girlanda M."/>
            <person name="Perotto S."/>
            <person name="Kohler A."/>
            <person name="Nagy L.G."/>
            <person name="Floudas D."/>
            <person name="Copeland A."/>
            <person name="Barry K.W."/>
            <person name="Cichocki N."/>
            <person name="Veneault-Fourrey C."/>
            <person name="LaButti K."/>
            <person name="Lindquist E.A."/>
            <person name="Lipzen A."/>
            <person name="Lundell T."/>
            <person name="Morin E."/>
            <person name="Murat C."/>
            <person name="Sun H."/>
            <person name="Tunlid A."/>
            <person name="Henrissat B."/>
            <person name="Grigoriev I.V."/>
            <person name="Hibbett D.S."/>
            <person name="Martin F."/>
            <person name="Nordberg H.P."/>
            <person name="Cantor M.N."/>
            <person name="Hua S.X."/>
        </authorList>
    </citation>
    <scope>NUCLEOTIDE SEQUENCE [LARGE SCALE GENOMIC DNA]</scope>
    <source>
        <strain evidence="2 3">MUT 4182</strain>
    </source>
</reference>
<dbReference type="HOGENOM" id="CLU_872071_0_0_1"/>
<dbReference type="EMBL" id="KN822962">
    <property type="protein sequence ID" value="KIO31535.1"/>
    <property type="molecule type" value="Genomic_DNA"/>
</dbReference>
<evidence type="ECO:0000313" key="3">
    <source>
        <dbReference type="Proteomes" id="UP000054248"/>
    </source>
</evidence>
<evidence type="ECO:0000313" key="2">
    <source>
        <dbReference type="EMBL" id="KIO31535.1"/>
    </source>
</evidence>
<reference evidence="3" key="2">
    <citation type="submission" date="2015-01" db="EMBL/GenBank/DDBJ databases">
        <title>Evolutionary Origins and Diversification of the Mycorrhizal Mutualists.</title>
        <authorList>
            <consortium name="DOE Joint Genome Institute"/>
            <consortium name="Mycorrhizal Genomics Consortium"/>
            <person name="Kohler A."/>
            <person name="Kuo A."/>
            <person name="Nagy L.G."/>
            <person name="Floudas D."/>
            <person name="Copeland A."/>
            <person name="Barry K.W."/>
            <person name="Cichocki N."/>
            <person name="Veneault-Fourrey C."/>
            <person name="LaButti K."/>
            <person name="Lindquist E.A."/>
            <person name="Lipzen A."/>
            <person name="Lundell T."/>
            <person name="Morin E."/>
            <person name="Murat C."/>
            <person name="Riley R."/>
            <person name="Ohm R."/>
            <person name="Sun H."/>
            <person name="Tunlid A."/>
            <person name="Henrissat B."/>
            <person name="Grigoriev I.V."/>
            <person name="Hibbett D.S."/>
            <person name="Martin F."/>
        </authorList>
    </citation>
    <scope>NUCLEOTIDE SEQUENCE [LARGE SCALE GENOMIC DNA]</scope>
    <source>
        <strain evidence="3">MUT 4182</strain>
    </source>
</reference>
<feature type="region of interest" description="Disordered" evidence="1">
    <location>
        <begin position="239"/>
        <end position="275"/>
    </location>
</feature>
<accession>A0A0C3QHW2</accession>
<dbReference type="AlphaFoldDB" id="A0A0C3QHW2"/>
<proteinExistence type="predicted"/>
<keyword evidence="3" id="KW-1185">Reference proteome</keyword>
<name>A0A0C3QHW2_9AGAM</name>